<dbReference type="GO" id="GO:0003677">
    <property type="term" value="F:DNA binding"/>
    <property type="evidence" value="ECO:0007669"/>
    <property type="project" value="UniProtKB-KW"/>
</dbReference>
<dbReference type="PRINTS" id="PR00038">
    <property type="entry name" value="HTHLUXR"/>
</dbReference>
<name>A0A2T5MKI1_9GAMM</name>
<dbReference type="CDD" id="cd06170">
    <property type="entry name" value="LuxR_C_like"/>
    <property type="match status" value="1"/>
</dbReference>
<dbReference type="AlphaFoldDB" id="A0A2T5MKI1"/>
<keyword evidence="1" id="KW-0805">Transcription regulation</keyword>
<keyword evidence="3" id="KW-0804">Transcription</keyword>
<sequence length="369" mass="42292">MQNIRNRPAKLLDDSHAAVVELQSALDLDSIWKSCLKLVRNQLPHRSCSLMFNIVGFEPTSAKHHVEYSRNPDYVPATSLTISGPYLERHPKIQLYTYSQIVSEDPDAMRRRVEQEPDPEWTDFVHLAFWRDEQPEAVLSIHRPPEQSELSSDDRAFLEYLHPMIEASLRRIRALEQDCARRLAYEDLLYRMPIATLLIAQDGHQLFATAEGKKLSERWNRGLRETAERKLSLPENLIHLFASSPQAVGGKTLKLHHPHIKGLTATVERNLHTAALRERPCYVVTLADEHNDESDDSKASAQPSPEAWTALQKLSPTERRVALLVAKGLRNDEIAEHLCRSRRTIEFQLNSIYRKLSLSRRTQLVLALS</sequence>
<evidence type="ECO:0000256" key="2">
    <source>
        <dbReference type="ARBA" id="ARBA00023125"/>
    </source>
</evidence>
<accession>A0A2T5MKI1</accession>
<evidence type="ECO:0000259" key="4">
    <source>
        <dbReference type="PROSITE" id="PS50043"/>
    </source>
</evidence>
<evidence type="ECO:0000313" key="5">
    <source>
        <dbReference type="EMBL" id="PTU33093.1"/>
    </source>
</evidence>
<proteinExistence type="predicted"/>
<keyword evidence="6" id="KW-1185">Reference proteome</keyword>
<dbReference type="InterPro" id="IPR016032">
    <property type="entry name" value="Sig_transdc_resp-reg_C-effctor"/>
</dbReference>
<comment type="caution">
    <text evidence="5">The sequence shown here is derived from an EMBL/GenBank/DDBJ whole genome shotgun (WGS) entry which is preliminary data.</text>
</comment>
<dbReference type="Gene3D" id="1.10.10.10">
    <property type="entry name" value="Winged helix-like DNA-binding domain superfamily/Winged helix DNA-binding domain"/>
    <property type="match status" value="1"/>
</dbReference>
<reference evidence="5 6" key="1">
    <citation type="submission" date="2018-04" db="EMBL/GenBank/DDBJ databases">
        <title>Novel species isolated from glacier.</title>
        <authorList>
            <person name="Liu Q."/>
            <person name="Xin Y.-H."/>
        </authorList>
    </citation>
    <scope>NUCLEOTIDE SEQUENCE [LARGE SCALE GENOMIC DNA]</scope>
    <source>
        <strain evidence="5 6">GT1R17</strain>
    </source>
</reference>
<organism evidence="5 6">
    <name type="scientific">Stenotrophobium rhamnosiphilum</name>
    <dbReference type="NCBI Taxonomy" id="2029166"/>
    <lineage>
        <taxon>Bacteria</taxon>
        <taxon>Pseudomonadati</taxon>
        <taxon>Pseudomonadota</taxon>
        <taxon>Gammaproteobacteria</taxon>
        <taxon>Nevskiales</taxon>
        <taxon>Nevskiaceae</taxon>
        <taxon>Stenotrophobium</taxon>
    </lineage>
</organism>
<dbReference type="EMBL" id="QANS01000001">
    <property type="protein sequence ID" value="PTU33093.1"/>
    <property type="molecule type" value="Genomic_DNA"/>
</dbReference>
<dbReference type="PROSITE" id="PS00622">
    <property type="entry name" value="HTH_LUXR_1"/>
    <property type="match status" value="1"/>
</dbReference>
<evidence type="ECO:0000313" key="6">
    <source>
        <dbReference type="Proteomes" id="UP000244248"/>
    </source>
</evidence>
<dbReference type="PROSITE" id="PS50043">
    <property type="entry name" value="HTH_LUXR_2"/>
    <property type="match status" value="1"/>
</dbReference>
<dbReference type="InterPro" id="IPR000792">
    <property type="entry name" value="Tscrpt_reg_LuxR_C"/>
</dbReference>
<evidence type="ECO:0000256" key="1">
    <source>
        <dbReference type="ARBA" id="ARBA00023015"/>
    </source>
</evidence>
<feature type="domain" description="HTH luxR-type" evidence="4">
    <location>
        <begin position="307"/>
        <end position="369"/>
    </location>
</feature>
<dbReference type="RefSeq" id="WP_107938800.1">
    <property type="nucleotide sequence ID" value="NZ_QANS01000001.1"/>
</dbReference>
<dbReference type="SUPFAM" id="SSF46894">
    <property type="entry name" value="C-terminal effector domain of the bipartite response regulators"/>
    <property type="match status" value="1"/>
</dbReference>
<gene>
    <name evidence="5" type="ORF">CJD38_03020</name>
</gene>
<dbReference type="PANTHER" id="PTHR44688">
    <property type="entry name" value="DNA-BINDING TRANSCRIPTIONAL ACTIVATOR DEVR_DOSR"/>
    <property type="match status" value="1"/>
</dbReference>
<dbReference type="OrthoDB" id="5986018at2"/>
<dbReference type="SMART" id="SM00421">
    <property type="entry name" value="HTH_LUXR"/>
    <property type="match status" value="1"/>
</dbReference>
<dbReference type="InterPro" id="IPR036388">
    <property type="entry name" value="WH-like_DNA-bd_sf"/>
</dbReference>
<evidence type="ECO:0000256" key="3">
    <source>
        <dbReference type="ARBA" id="ARBA00023163"/>
    </source>
</evidence>
<protein>
    <recommendedName>
        <fullName evidence="4">HTH luxR-type domain-containing protein</fullName>
    </recommendedName>
</protein>
<keyword evidence="2" id="KW-0238">DNA-binding</keyword>
<dbReference type="Proteomes" id="UP000244248">
    <property type="component" value="Unassembled WGS sequence"/>
</dbReference>
<dbReference type="GO" id="GO:0006355">
    <property type="term" value="P:regulation of DNA-templated transcription"/>
    <property type="evidence" value="ECO:0007669"/>
    <property type="project" value="InterPro"/>
</dbReference>
<dbReference type="PANTHER" id="PTHR44688:SF16">
    <property type="entry name" value="DNA-BINDING TRANSCRIPTIONAL ACTIVATOR DEVR_DOSR"/>
    <property type="match status" value="1"/>
</dbReference>
<dbReference type="Pfam" id="PF00196">
    <property type="entry name" value="GerE"/>
    <property type="match status" value="1"/>
</dbReference>